<dbReference type="PRINTS" id="PR00701">
    <property type="entry name" value="60KDINNERMP"/>
</dbReference>
<keyword evidence="2 12" id="KW-0813">Transport</keyword>
<dbReference type="PANTHER" id="PTHR12428:SF65">
    <property type="entry name" value="CYTOCHROME C OXIDASE ASSEMBLY PROTEIN COX18, MITOCHONDRIAL"/>
    <property type="match status" value="1"/>
</dbReference>
<comment type="function">
    <text evidence="12">Required for the insertion and/or proper folding and/or complex formation of integral membrane proteins into the membrane. Involved in integration of membrane proteins that insert both dependently and independently of the Sec translocase complex, as well as at least some lipoproteins.</text>
</comment>
<evidence type="ECO:0000256" key="3">
    <source>
        <dbReference type="ARBA" id="ARBA00022475"/>
    </source>
</evidence>
<keyword evidence="15" id="KW-1185">Reference proteome</keyword>
<evidence type="ECO:0000256" key="5">
    <source>
        <dbReference type="ARBA" id="ARBA00022729"/>
    </source>
</evidence>
<evidence type="ECO:0000256" key="7">
    <source>
        <dbReference type="ARBA" id="ARBA00022989"/>
    </source>
</evidence>
<sequence length="273" mass="30778">METTSNQAFAFLKRYRFLAVIAILLIVSGCGAPNGTVDASTPGFFNHYVVFPFSYLIQHIASFFGDSYGMAIIAMTLLVRLVLMPIMLRQHKSQQKMKQKMAVMQPELNKLKEKYKEKTPESQAKMNKEMMELYSKHQFNPLAIGCLPMLLQIPILTGLYYAIKMTPELAQHSFLWFQLGVPDHVLPFLAGIIYYIQFRTSQVGVDPAQAKQMAFMGYISPVMMAIFSFSAPAAVPLYWVVGGTFMILQTLLAKRLYPVLKPDQLPAPSVSTK</sequence>
<accession>A0A917HB46</accession>
<keyword evidence="5 12" id="KW-0732">Signal</keyword>
<dbReference type="GO" id="GO:0005886">
    <property type="term" value="C:plasma membrane"/>
    <property type="evidence" value="ECO:0007669"/>
    <property type="project" value="UniProtKB-SubCell"/>
</dbReference>
<keyword evidence="7 12" id="KW-1133">Transmembrane helix</keyword>
<comment type="caution">
    <text evidence="14">The sequence shown here is derived from an EMBL/GenBank/DDBJ whole genome shotgun (WGS) entry which is preliminary data.</text>
</comment>
<dbReference type="InterPro" id="IPR023060">
    <property type="entry name" value="YidC/YidC1/YidC2_Firmicutes"/>
</dbReference>
<evidence type="ECO:0000313" key="15">
    <source>
        <dbReference type="Proteomes" id="UP000600247"/>
    </source>
</evidence>
<comment type="similarity">
    <text evidence="12">Belongs to the OXA1/ALB3/YidC family. Type 2 subfamily.</text>
</comment>
<feature type="transmembrane region" description="Helical" evidence="12">
    <location>
        <begin position="68"/>
        <end position="88"/>
    </location>
</feature>
<evidence type="ECO:0000256" key="2">
    <source>
        <dbReference type="ARBA" id="ARBA00022448"/>
    </source>
</evidence>
<feature type="transmembrane region" description="Helical" evidence="12">
    <location>
        <begin position="215"/>
        <end position="231"/>
    </location>
</feature>
<dbReference type="InterPro" id="IPR028055">
    <property type="entry name" value="YidC/Oxa/ALB_C"/>
</dbReference>
<reference evidence="14 15" key="1">
    <citation type="journal article" date="2014" name="Int. J. Syst. Evol. Microbiol.">
        <title>Complete genome sequence of Corynebacterium casei LMG S-19264T (=DSM 44701T), isolated from a smear-ripened cheese.</title>
        <authorList>
            <consortium name="US DOE Joint Genome Institute (JGI-PGF)"/>
            <person name="Walter F."/>
            <person name="Albersmeier A."/>
            <person name="Kalinowski J."/>
            <person name="Ruckert C."/>
        </authorList>
    </citation>
    <scope>NUCLEOTIDE SEQUENCE [LARGE SCALE GENOMIC DNA]</scope>
    <source>
        <strain evidence="14 15">CGMCC 1.15286</strain>
    </source>
</reference>
<evidence type="ECO:0000256" key="6">
    <source>
        <dbReference type="ARBA" id="ARBA00022927"/>
    </source>
</evidence>
<evidence type="ECO:0000259" key="13">
    <source>
        <dbReference type="Pfam" id="PF02096"/>
    </source>
</evidence>
<dbReference type="Pfam" id="PF02096">
    <property type="entry name" value="60KD_IMP"/>
    <property type="match status" value="1"/>
</dbReference>
<dbReference type="NCBIfam" id="TIGR03592">
    <property type="entry name" value="yidC_oxa1_cterm"/>
    <property type="match status" value="1"/>
</dbReference>
<dbReference type="GO" id="GO:0051205">
    <property type="term" value="P:protein insertion into membrane"/>
    <property type="evidence" value="ECO:0007669"/>
    <property type="project" value="TreeGrafter"/>
</dbReference>
<keyword evidence="6 12" id="KW-0653">Protein transport</keyword>
<evidence type="ECO:0000313" key="14">
    <source>
        <dbReference type="EMBL" id="GGG73608.1"/>
    </source>
</evidence>
<proteinExistence type="inferred from homology"/>
<protein>
    <recommendedName>
        <fullName evidence="12">Membrane protein insertase YidC</fullName>
    </recommendedName>
    <alternativeName>
        <fullName evidence="12">Foldase YidC</fullName>
    </alternativeName>
    <alternativeName>
        <fullName evidence="12">Membrane integrase YidC</fullName>
    </alternativeName>
    <alternativeName>
        <fullName evidence="12">Membrane protein YidC</fullName>
    </alternativeName>
</protein>
<dbReference type="GO" id="GO:0032977">
    <property type="term" value="F:membrane insertase activity"/>
    <property type="evidence" value="ECO:0007669"/>
    <property type="project" value="InterPro"/>
</dbReference>
<organism evidence="14 15">
    <name type="scientific">Paenibacillus radicis</name>
    <name type="common">ex Gao et al. 2016</name>
    <dbReference type="NCBI Taxonomy" id="1737354"/>
    <lineage>
        <taxon>Bacteria</taxon>
        <taxon>Bacillati</taxon>
        <taxon>Bacillota</taxon>
        <taxon>Bacilli</taxon>
        <taxon>Bacillales</taxon>
        <taxon>Paenibacillaceae</taxon>
        <taxon>Paenibacillus</taxon>
    </lineage>
</organism>
<keyword evidence="10 12" id="KW-0143">Chaperone</keyword>
<evidence type="ECO:0000256" key="8">
    <source>
        <dbReference type="ARBA" id="ARBA00023136"/>
    </source>
</evidence>
<dbReference type="AlphaFoldDB" id="A0A917HB46"/>
<evidence type="ECO:0000256" key="11">
    <source>
        <dbReference type="ARBA" id="ARBA00023288"/>
    </source>
</evidence>
<keyword evidence="9" id="KW-0564">Palmitate</keyword>
<keyword evidence="3 12" id="KW-1003">Cell membrane</keyword>
<keyword evidence="4 12" id="KW-0812">Transmembrane</keyword>
<feature type="transmembrane region" description="Helical" evidence="12">
    <location>
        <begin position="139"/>
        <end position="163"/>
    </location>
</feature>
<keyword evidence="11" id="KW-0449">Lipoprotein</keyword>
<dbReference type="RefSeq" id="WP_188890190.1">
    <property type="nucleotide sequence ID" value="NZ_BMHY01000005.1"/>
</dbReference>
<name>A0A917HB46_9BACL</name>
<evidence type="ECO:0000256" key="4">
    <source>
        <dbReference type="ARBA" id="ARBA00022692"/>
    </source>
</evidence>
<dbReference type="EMBL" id="BMHY01000005">
    <property type="protein sequence ID" value="GGG73608.1"/>
    <property type="molecule type" value="Genomic_DNA"/>
</dbReference>
<evidence type="ECO:0000256" key="10">
    <source>
        <dbReference type="ARBA" id="ARBA00023186"/>
    </source>
</evidence>
<feature type="domain" description="Membrane insertase YidC/Oxa/ALB C-terminal" evidence="13">
    <location>
        <begin position="68"/>
        <end position="254"/>
    </location>
</feature>
<dbReference type="HAMAP" id="MF_01811">
    <property type="entry name" value="YidC_type2"/>
    <property type="match status" value="1"/>
</dbReference>
<gene>
    <name evidence="14" type="primary">yidC1</name>
    <name evidence="12" type="synonym">yidC</name>
    <name evidence="14" type="ORF">GCM10010918_32130</name>
</gene>
<dbReference type="Proteomes" id="UP000600247">
    <property type="component" value="Unassembled WGS sequence"/>
</dbReference>
<evidence type="ECO:0000256" key="1">
    <source>
        <dbReference type="ARBA" id="ARBA00004651"/>
    </source>
</evidence>
<dbReference type="CDD" id="cd20070">
    <property type="entry name" value="5TM_YidC_Alb3"/>
    <property type="match status" value="1"/>
</dbReference>
<evidence type="ECO:0000256" key="9">
    <source>
        <dbReference type="ARBA" id="ARBA00023139"/>
    </source>
</evidence>
<dbReference type="InterPro" id="IPR047196">
    <property type="entry name" value="YidC_ALB_C"/>
</dbReference>
<comment type="subcellular location">
    <subcellularLocation>
        <location evidence="1 12">Cell membrane</location>
        <topology evidence="1 12">Multi-pass membrane protein</topology>
    </subcellularLocation>
</comment>
<dbReference type="InterPro" id="IPR001708">
    <property type="entry name" value="YidC/ALB3/OXA1/COX18"/>
</dbReference>
<feature type="transmembrane region" description="Helical" evidence="12">
    <location>
        <begin position="175"/>
        <end position="195"/>
    </location>
</feature>
<evidence type="ECO:0000256" key="12">
    <source>
        <dbReference type="HAMAP-Rule" id="MF_01811"/>
    </source>
</evidence>
<dbReference type="PANTHER" id="PTHR12428">
    <property type="entry name" value="OXA1"/>
    <property type="match status" value="1"/>
</dbReference>
<keyword evidence="8 12" id="KW-0472">Membrane</keyword>
<dbReference type="GO" id="GO:0015031">
    <property type="term" value="P:protein transport"/>
    <property type="evidence" value="ECO:0007669"/>
    <property type="project" value="UniProtKB-KW"/>
</dbReference>